<evidence type="ECO:0000313" key="3">
    <source>
        <dbReference type="EMBL" id="PPS92824.1"/>
    </source>
</evidence>
<evidence type="ECO:0000313" key="4">
    <source>
        <dbReference type="Proteomes" id="UP001429100"/>
    </source>
</evidence>
<dbReference type="Proteomes" id="UP000199752">
    <property type="component" value="Chromosome 3"/>
</dbReference>
<reference evidence="3 4" key="1">
    <citation type="submission" date="2014-11" db="EMBL/GenBank/DDBJ databases">
        <title>Comparative genomic analysis of Cryptosporidium hominis reveals occurrence of genetic recombination in virulent subtypes.</title>
        <authorList>
            <person name="Guo Y."/>
            <person name="Tang K."/>
            <person name="Frace M."/>
            <person name="Li N."/>
            <person name="Roellig D.M."/>
            <person name="Sammons S."/>
            <person name="Knipe K."/>
            <person name="Rowe L."/>
            <person name="Feng Y."/>
            <person name="Xiao L."/>
        </authorList>
    </citation>
    <scope>NUCLEOTIDE SEQUENCE [LARGE SCALE GENOMIC DNA]</scope>
    <source>
        <strain evidence="3">30976</strain>
    </source>
</reference>
<feature type="chain" id="PRO_5006627651" evidence="1">
    <location>
        <begin position="22"/>
        <end position="298"/>
    </location>
</feature>
<keyword evidence="4" id="KW-1185">Reference proteome</keyword>
<dbReference type="VEuPathDB" id="CryptoDB:GY17_00002695"/>
<evidence type="ECO:0000256" key="1">
    <source>
        <dbReference type="SAM" id="SignalP"/>
    </source>
</evidence>
<dbReference type="VEuPathDB" id="CryptoDB:CHUDEA3_1730"/>
<reference evidence="3 4" key="3">
    <citation type="submission" date="2017-10" db="EMBL/GenBank/DDBJ databases">
        <title>Consistent, comparative and evidence-based genome annotation and re-annotation for the closely-related species, Cryptosporidium parvum, C. hominis and C. tyzzeri.</title>
        <authorList>
            <person name="Baptista R.P."/>
            <person name="Li Y."/>
            <person name="Sateriale A."/>
            <person name="Striepen B."/>
            <person name="Kissinger J.C."/>
        </authorList>
    </citation>
    <scope>NUCLEOTIDE SEQUENCE [LARGE SCALE GENOMIC DNA]</scope>
    <source>
        <strain evidence="3">30976</strain>
    </source>
</reference>
<name>A0A0S4TCT5_CRYHO</name>
<keyword evidence="1" id="KW-0732">Signal</keyword>
<sequence length="298" mass="33083">MLKSSSIINFLLVLLFTVSFTSNNFVKNFILEVSFLNAASLETGSESEPVALPPQDTQMPQFGVLQGRGPIVLSDFMANNGVGLDLSVKKKCSKRELQKLLKLLENTMLTLFEIYGKSVSSEKSINEQTHSSSLEIGRLNDLKAKTISLNGKLEQLLAEIFSCVLRMSAKRYSGKSIRTNKKGCTLVSVTYFSALKSASEAILSVLKKVLRELSKLYNKCLTSVHIDPNLCRCYGFSLSSAQDSFSAQKQISKDSASEKMKCKCYVRNRITTRLLGGIRARTSGETVFEDENEVNTYF</sequence>
<feature type="signal peptide" evidence="1">
    <location>
        <begin position="1"/>
        <end position="21"/>
    </location>
</feature>
<dbReference type="EMBL" id="JTAI01000028">
    <property type="protein sequence ID" value="PPS92824.1"/>
    <property type="molecule type" value="Genomic_DNA"/>
</dbReference>
<dbReference type="VEuPathDB" id="CryptoDB:ChTU502y2012_414g0225"/>
<reference evidence="2" key="2">
    <citation type="submission" date="2015-08" db="EMBL/GenBank/DDBJ databases">
        <authorList>
            <person name="Babu N.S."/>
            <person name="Beckwith C.J."/>
            <person name="Beseler K.G."/>
            <person name="Brison A."/>
            <person name="Carone J.V."/>
            <person name="Caskin T.P."/>
            <person name="Diamond M."/>
            <person name="Durham M.E."/>
            <person name="Foxe J.M."/>
            <person name="Go M."/>
            <person name="Henderson B.A."/>
            <person name="Jones I.B."/>
            <person name="McGettigan J.A."/>
            <person name="Micheletti S.J."/>
            <person name="Nasrallah M.E."/>
            <person name="Ortiz D."/>
            <person name="Piller C.R."/>
            <person name="Privatt S.R."/>
            <person name="Schneider S.L."/>
            <person name="Sharp S."/>
            <person name="Smith T.C."/>
            <person name="Stanton J.D."/>
            <person name="Ullery H.E."/>
            <person name="Wilson R.J."/>
            <person name="Serrano M.G."/>
            <person name="Buck G."/>
            <person name="Lee V."/>
            <person name="Wang Y."/>
            <person name="Carvalho R."/>
            <person name="Voegtly L."/>
            <person name="Shi R."/>
            <person name="Duckworth R."/>
            <person name="Johnson A."/>
            <person name="Loviza R."/>
            <person name="Walstead R."/>
            <person name="Shah Z."/>
            <person name="Kiflezghi M."/>
            <person name="Wade K."/>
            <person name="Ball S.L."/>
            <person name="Bradley K.W."/>
            <person name="Asai D.J."/>
            <person name="Bowman C.A."/>
            <person name="Russell D.A."/>
            <person name="Pope W.H."/>
            <person name="Jacobs-Sera D."/>
            <person name="Hendrix R.W."/>
            <person name="Hatfull G.F."/>
        </authorList>
    </citation>
    <scope>NUCLEOTIDE SEQUENCE [LARGE SCALE GENOMIC DNA]</scope>
</reference>
<dbReference type="AlphaFoldDB" id="A0A0S4TCT5"/>
<organism evidence="2">
    <name type="scientific">Cryptosporidium hominis</name>
    <dbReference type="NCBI Taxonomy" id="237895"/>
    <lineage>
        <taxon>Eukaryota</taxon>
        <taxon>Sar</taxon>
        <taxon>Alveolata</taxon>
        <taxon>Apicomplexa</taxon>
        <taxon>Conoidasida</taxon>
        <taxon>Coccidia</taxon>
        <taxon>Eucoccidiorida</taxon>
        <taxon>Eimeriorina</taxon>
        <taxon>Cryptosporidiidae</taxon>
        <taxon>Cryptosporidium</taxon>
    </lineage>
</organism>
<gene>
    <name evidence="2" type="ORF">CHUDEA3_1730</name>
    <name evidence="3" type="ORF">GY17_00002695</name>
</gene>
<accession>A0A0S4TCT5</accession>
<protein>
    <submittedName>
        <fullName evidence="2">Uncharacterized protein</fullName>
    </submittedName>
</protein>
<evidence type="ECO:0000313" key="2">
    <source>
        <dbReference type="EMBL" id="CUV05043.1"/>
    </source>
</evidence>
<dbReference type="VEuPathDB" id="CryptoDB:Chro.30207"/>
<dbReference type="EMBL" id="LN877949">
    <property type="protein sequence ID" value="CUV05043.1"/>
    <property type="molecule type" value="Genomic_DNA"/>
</dbReference>
<dbReference type="Proteomes" id="UP001429100">
    <property type="component" value="Unassembled WGS sequence"/>
</dbReference>
<proteinExistence type="predicted"/>